<dbReference type="OrthoDB" id="274660at2759"/>
<name>E0VGH7_PEDHC</name>
<dbReference type="InParanoid" id="E0VGH7"/>
<evidence type="ECO:0000313" key="2">
    <source>
        <dbReference type="EnsemblMetazoa" id="PHUM183020-PA"/>
    </source>
</evidence>
<dbReference type="HOGENOM" id="CLU_3016627_0_0_1"/>
<reference evidence="1" key="2">
    <citation type="submission" date="2007-04" db="EMBL/GenBank/DDBJ databases">
        <title>The genome of the human body louse.</title>
        <authorList>
            <consortium name="The Human Body Louse Genome Consortium"/>
            <person name="Kirkness E."/>
            <person name="Walenz B."/>
            <person name="Hass B."/>
            <person name="Bruggner R."/>
            <person name="Strausberg R."/>
        </authorList>
    </citation>
    <scope>NUCLEOTIDE SEQUENCE</scope>
    <source>
        <strain evidence="1">USDA</strain>
    </source>
</reference>
<dbReference type="GeneID" id="8240005"/>
<dbReference type="VEuPathDB" id="VectorBase:PHUM183020"/>
<accession>E0VGH7</accession>
<dbReference type="EnsemblMetazoa" id="PHUM183020-RA">
    <property type="protein sequence ID" value="PHUM183020-PA"/>
    <property type="gene ID" value="PHUM183020"/>
</dbReference>
<evidence type="ECO:0000313" key="3">
    <source>
        <dbReference type="Proteomes" id="UP000009046"/>
    </source>
</evidence>
<dbReference type="OMA" id="IRCCCEN"/>
<sequence length="56" mass="6538">MLDSKIRECPLSQGLDTSLIPWPGMKYACVRVLELYCKVFNQTQLYHLIIRCCCEN</sequence>
<reference evidence="2" key="3">
    <citation type="submission" date="2021-02" db="UniProtKB">
        <authorList>
            <consortium name="EnsemblMetazoa"/>
        </authorList>
    </citation>
    <scope>IDENTIFICATION</scope>
    <source>
        <strain evidence="2">USDA</strain>
    </source>
</reference>
<keyword evidence="3" id="KW-1185">Reference proteome</keyword>
<dbReference type="CTD" id="8240005"/>
<dbReference type="EMBL" id="DS235143">
    <property type="protein sequence ID" value="EEB12483.1"/>
    <property type="molecule type" value="Genomic_DNA"/>
</dbReference>
<protein>
    <submittedName>
        <fullName evidence="1 2">Uncharacterized protein</fullName>
    </submittedName>
</protein>
<gene>
    <name evidence="2" type="primary">8240005</name>
    <name evidence="1" type="ORF">Phum_PHUM183020</name>
</gene>
<dbReference type="KEGG" id="phu:Phum_PHUM183020"/>
<dbReference type="EMBL" id="AAZO01002125">
    <property type="status" value="NOT_ANNOTATED_CDS"/>
    <property type="molecule type" value="Genomic_DNA"/>
</dbReference>
<dbReference type="Proteomes" id="UP000009046">
    <property type="component" value="Unassembled WGS sequence"/>
</dbReference>
<dbReference type="eggNOG" id="ENOG502SDV6">
    <property type="taxonomic scope" value="Eukaryota"/>
</dbReference>
<evidence type="ECO:0000313" key="1">
    <source>
        <dbReference type="EMBL" id="EEB12483.1"/>
    </source>
</evidence>
<reference evidence="1" key="1">
    <citation type="submission" date="2007-04" db="EMBL/GenBank/DDBJ databases">
        <title>Annotation of Pediculus humanus corporis strain USDA.</title>
        <authorList>
            <person name="Kirkness E."/>
            <person name="Hannick L."/>
            <person name="Hass B."/>
            <person name="Bruggner R."/>
            <person name="Lawson D."/>
            <person name="Bidwell S."/>
            <person name="Joardar V."/>
            <person name="Caler E."/>
            <person name="Walenz B."/>
            <person name="Inman J."/>
            <person name="Schobel S."/>
            <person name="Galinsky K."/>
            <person name="Amedeo P."/>
            <person name="Strausberg R."/>
        </authorList>
    </citation>
    <scope>NUCLEOTIDE SEQUENCE</scope>
    <source>
        <strain evidence="1">USDA</strain>
    </source>
</reference>
<dbReference type="STRING" id="121224.E0VGH7"/>
<dbReference type="RefSeq" id="XP_002425221.1">
    <property type="nucleotide sequence ID" value="XM_002425176.1"/>
</dbReference>
<organism>
    <name type="scientific">Pediculus humanus subsp. corporis</name>
    <name type="common">Body louse</name>
    <dbReference type="NCBI Taxonomy" id="121224"/>
    <lineage>
        <taxon>Eukaryota</taxon>
        <taxon>Metazoa</taxon>
        <taxon>Ecdysozoa</taxon>
        <taxon>Arthropoda</taxon>
        <taxon>Hexapoda</taxon>
        <taxon>Insecta</taxon>
        <taxon>Pterygota</taxon>
        <taxon>Neoptera</taxon>
        <taxon>Paraneoptera</taxon>
        <taxon>Psocodea</taxon>
        <taxon>Troctomorpha</taxon>
        <taxon>Phthiraptera</taxon>
        <taxon>Anoplura</taxon>
        <taxon>Pediculidae</taxon>
        <taxon>Pediculus</taxon>
    </lineage>
</organism>
<dbReference type="AlphaFoldDB" id="E0VGH7"/>
<proteinExistence type="predicted"/>